<dbReference type="RefSeq" id="WP_108402531.1">
    <property type="nucleotide sequence ID" value="NZ_NESP01000001.1"/>
</dbReference>
<dbReference type="Proteomes" id="UP000251341">
    <property type="component" value="Unassembled WGS sequence"/>
</dbReference>
<dbReference type="PANTHER" id="PTHR43821:SF1">
    <property type="entry name" value="NAD(P)H NITROREDUCTASE YDJA-RELATED"/>
    <property type="match status" value="1"/>
</dbReference>
<dbReference type="InterPro" id="IPR000415">
    <property type="entry name" value="Nitroreductase-like"/>
</dbReference>
<accession>A0A315EW80</accession>
<dbReference type="GO" id="GO:0016491">
    <property type="term" value="F:oxidoreductase activity"/>
    <property type="evidence" value="ECO:0007669"/>
    <property type="project" value="UniProtKB-UniRule"/>
</dbReference>
<reference evidence="10 11" key="1">
    <citation type="submission" date="2017-04" db="EMBL/GenBank/DDBJ databases">
        <title>Unexpected and diverse lifestyles within the genus Limnohabitans.</title>
        <authorList>
            <person name="Kasalicky V."/>
            <person name="Mehrshad M."/>
            <person name="Andrei S.-A."/>
            <person name="Salcher M."/>
            <person name="Kratochvilova H."/>
            <person name="Simek K."/>
            <person name="Ghai R."/>
        </authorList>
    </citation>
    <scope>NUCLEOTIDE SEQUENCE [LARGE SCALE GENOMIC DNA]</scope>
    <source>
        <strain evidence="10 11">MWH-C5</strain>
    </source>
</reference>
<keyword evidence="5 7" id="KW-0560">Oxidoreductase</keyword>
<evidence type="ECO:0000256" key="3">
    <source>
        <dbReference type="ARBA" id="ARBA00022643"/>
    </source>
</evidence>
<proteinExistence type="inferred from homology"/>
<keyword evidence="4 7" id="KW-0521">NADP</keyword>
<feature type="domain" description="Nitroreductase" evidence="9">
    <location>
        <begin position="29"/>
        <end position="173"/>
    </location>
</feature>
<gene>
    <name evidence="10" type="ORF">B9Z44_11865</name>
</gene>
<comment type="caution">
    <text evidence="10">The sequence shown here is derived from an EMBL/GenBank/DDBJ whole genome shotgun (WGS) entry which is preliminary data.</text>
</comment>
<evidence type="ECO:0000256" key="5">
    <source>
        <dbReference type="ARBA" id="ARBA00023002"/>
    </source>
</evidence>
<evidence type="ECO:0000256" key="4">
    <source>
        <dbReference type="ARBA" id="ARBA00022857"/>
    </source>
</evidence>
<dbReference type="PIRSF" id="PIRSF000232">
    <property type="entry name" value="YdjA"/>
    <property type="match status" value="1"/>
</dbReference>
<protein>
    <recommendedName>
        <fullName evidence="7">Putative NAD(P)H nitroreductase</fullName>
        <ecNumber evidence="7">1.-.-.-</ecNumber>
    </recommendedName>
</protein>
<evidence type="ECO:0000256" key="2">
    <source>
        <dbReference type="ARBA" id="ARBA00022630"/>
    </source>
</evidence>
<dbReference type="Gene3D" id="3.40.109.10">
    <property type="entry name" value="NADH Oxidase"/>
    <property type="match status" value="1"/>
</dbReference>
<dbReference type="SUPFAM" id="SSF55469">
    <property type="entry name" value="FMN-dependent nitroreductase-like"/>
    <property type="match status" value="1"/>
</dbReference>
<organism evidence="10 11">
    <name type="scientific">Limnohabitans curvus</name>
    <dbReference type="NCBI Taxonomy" id="323423"/>
    <lineage>
        <taxon>Bacteria</taxon>
        <taxon>Pseudomonadati</taxon>
        <taxon>Pseudomonadota</taxon>
        <taxon>Betaproteobacteria</taxon>
        <taxon>Burkholderiales</taxon>
        <taxon>Comamonadaceae</taxon>
        <taxon>Limnohabitans</taxon>
    </lineage>
</organism>
<comment type="cofactor">
    <cofactor evidence="8">
        <name>FMN</name>
        <dbReference type="ChEBI" id="CHEBI:58210"/>
    </cofactor>
    <text evidence="8">Binds 1 FMN per subunit.</text>
</comment>
<feature type="binding site" evidence="8">
    <location>
        <position position="47"/>
    </location>
    <ligand>
        <name>FMN</name>
        <dbReference type="ChEBI" id="CHEBI:58210"/>
        <note>ligand shared between dimeric partners</note>
    </ligand>
</feature>
<name>A0A315EW80_9BURK</name>
<evidence type="ECO:0000256" key="1">
    <source>
        <dbReference type="ARBA" id="ARBA00007118"/>
    </source>
</evidence>
<dbReference type="AlphaFoldDB" id="A0A315EW80"/>
<keyword evidence="3 7" id="KW-0288">FMN</keyword>
<evidence type="ECO:0000313" key="11">
    <source>
        <dbReference type="Proteomes" id="UP000251341"/>
    </source>
</evidence>
<evidence type="ECO:0000259" key="9">
    <source>
        <dbReference type="Pfam" id="PF00881"/>
    </source>
</evidence>
<dbReference type="PANTHER" id="PTHR43821">
    <property type="entry name" value="NAD(P)H NITROREDUCTASE YDJA-RELATED"/>
    <property type="match status" value="1"/>
</dbReference>
<dbReference type="Pfam" id="PF00881">
    <property type="entry name" value="Nitroreductase"/>
    <property type="match status" value="1"/>
</dbReference>
<keyword evidence="6 7" id="KW-0520">NAD</keyword>
<sequence>MRTDAAELLLAHMRARSHVAPKRLEAPGPNADALNLMFSAAAQAPDHGRIRPWRFIVIPQEKREALGQAFVQALQARDAKASQAELNTAYDKAFRAPCLVLAVLSHVPSEPQVPTHERLVSLGCAIQNMLLMAQTLAIGSGITSGQSMNASSIRELFKLHIDEECVCYLAFGHVTAYKPQRTRSEPAAFVSVLD</sequence>
<dbReference type="InterPro" id="IPR026021">
    <property type="entry name" value="YdjA-like"/>
</dbReference>
<dbReference type="InterPro" id="IPR029479">
    <property type="entry name" value="Nitroreductase"/>
</dbReference>
<comment type="similarity">
    <text evidence="1 7">Belongs to the nitroreductase family.</text>
</comment>
<evidence type="ECO:0000256" key="8">
    <source>
        <dbReference type="PIRSR" id="PIRSR000232-1"/>
    </source>
</evidence>
<dbReference type="EMBL" id="NESP01000001">
    <property type="protein sequence ID" value="PUE60204.1"/>
    <property type="molecule type" value="Genomic_DNA"/>
</dbReference>
<dbReference type="InterPro" id="IPR052530">
    <property type="entry name" value="NAD(P)H_nitroreductase"/>
</dbReference>
<dbReference type="EC" id="1.-.-.-" evidence="7"/>
<evidence type="ECO:0000256" key="7">
    <source>
        <dbReference type="PIRNR" id="PIRNR000232"/>
    </source>
</evidence>
<keyword evidence="11" id="KW-1185">Reference proteome</keyword>
<keyword evidence="2 7" id="KW-0285">Flavoprotein</keyword>
<evidence type="ECO:0000256" key="6">
    <source>
        <dbReference type="ARBA" id="ARBA00023027"/>
    </source>
</evidence>
<evidence type="ECO:0000313" key="10">
    <source>
        <dbReference type="EMBL" id="PUE60204.1"/>
    </source>
</evidence>
<dbReference type="CDD" id="cd02135">
    <property type="entry name" value="YdjA-like"/>
    <property type="match status" value="1"/>
</dbReference>